<feature type="compositionally biased region" description="Low complexity" evidence="1">
    <location>
        <begin position="33"/>
        <end position="43"/>
    </location>
</feature>
<organism evidence="2 3">
    <name type="scientific">Allomyces macrogynus (strain ATCC 38327)</name>
    <name type="common">Allomyces javanicus var. macrogynus</name>
    <dbReference type="NCBI Taxonomy" id="578462"/>
    <lineage>
        <taxon>Eukaryota</taxon>
        <taxon>Fungi</taxon>
        <taxon>Fungi incertae sedis</taxon>
        <taxon>Blastocladiomycota</taxon>
        <taxon>Blastocladiomycetes</taxon>
        <taxon>Blastocladiales</taxon>
        <taxon>Blastocladiaceae</taxon>
        <taxon>Allomyces</taxon>
    </lineage>
</organism>
<keyword evidence="3" id="KW-1185">Reference proteome</keyword>
<proteinExistence type="predicted"/>
<evidence type="ECO:0000313" key="2">
    <source>
        <dbReference type="EMBL" id="KNE65721.1"/>
    </source>
</evidence>
<feature type="region of interest" description="Disordered" evidence="1">
    <location>
        <begin position="77"/>
        <end position="116"/>
    </location>
</feature>
<sequence>MATLVYPPLGPAPFASAHHLAAAAEGPWALSTPVSTTSLPSAAGNDASPPPSLVGSAADHLSDPPLHLSWSAAVAAAASRRTQGRSNGSYPPRPSQQHQHQHQHRASPHHSLAGHDPAMDHALAVAAEYRAELDLARSLHSPPPASIPPPHPAPFSLAEDVAFCPLPLATLAVDHGVGEVEIRRELLLATLYPPATRTPSPSRSRNGSSMGTSPPRRGSPGHAARAAAAAAASSRGRAWSISSGDDQYAYLGQQPYHHHAPPQAFYPSPPVHHLHHHQQQHAPVPPPQQQHHHHHANGNHHNHHNGHHGRRHHHQANKGGEHATGRKNTRHASRR</sequence>
<reference evidence="2 3" key="1">
    <citation type="submission" date="2009-11" db="EMBL/GenBank/DDBJ databases">
        <title>Annotation of Allomyces macrogynus ATCC 38327.</title>
        <authorList>
            <consortium name="The Broad Institute Genome Sequencing Platform"/>
            <person name="Russ C."/>
            <person name="Cuomo C."/>
            <person name="Burger G."/>
            <person name="Gray M.W."/>
            <person name="Holland P.W.H."/>
            <person name="King N."/>
            <person name="Lang F.B.F."/>
            <person name="Roger A.J."/>
            <person name="Ruiz-Trillo I."/>
            <person name="Young S.K."/>
            <person name="Zeng Q."/>
            <person name="Gargeya S."/>
            <person name="Fitzgerald M."/>
            <person name="Haas B."/>
            <person name="Abouelleil A."/>
            <person name="Alvarado L."/>
            <person name="Arachchi H.M."/>
            <person name="Berlin A."/>
            <person name="Chapman S.B."/>
            <person name="Gearin G."/>
            <person name="Goldberg J."/>
            <person name="Griggs A."/>
            <person name="Gujja S."/>
            <person name="Hansen M."/>
            <person name="Heiman D."/>
            <person name="Howarth C."/>
            <person name="Larimer J."/>
            <person name="Lui A."/>
            <person name="MacDonald P.J.P."/>
            <person name="McCowen C."/>
            <person name="Montmayeur A."/>
            <person name="Murphy C."/>
            <person name="Neiman D."/>
            <person name="Pearson M."/>
            <person name="Priest M."/>
            <person name="Roberts A."/>
            <person name="Saif S."/>
            <person name="Shea T."/>
            <person name="Sisk P."/>
            <person name="Stolte C."/>
            <person name="Sykes S."/>
            <person name="Wortman J."/>
            <person name="Nusbaum C."/>
            <person name="Birren B."/>
        </authorList>
    </citation>
    <scope>NUCLEOTIDE SEQUENCE [LARGE SCALE GENOMIC DNA]</scope>
    <source>
        <strain evidence="2 3">ATCC 38327</strain>
    </source>
</reference>
<feature type="compositionally biased region" description="Low complexity" evidence="1">
    <location>
        <begin position="193"/>
        <end position="205"/>
    </location>
</feature>
<feature type="compositionally biased region" description="Low complexity" evidence="1">
    <location>
        <begin position="214"/>
        <end position="229"/>
    </location>
</feature>
<reference evidence="3" key="2">
    <citation type="submission" date="2009-11" db="EMBL/GenBank/DDBJ databases">
        <title>The Genome Sequence of Allomyces macrogynus strain ATCC 38327.</title>
        <authorList>
            <consortium name="The Broad Institute Genome Sequencing Platform"/>
            <person name="Russ C."/>
            <person name="Cuomo C."/>
            <person name="Shea T."/>
            <person name="Young S.K."/>
            <person name="Zeng Q."/>
            <person name="Koehrsen M."/>
            <person name="Haas B."/>
            <person name="Borodovsky M."/>
            <person name="Guigo R."/>
            <person name="Alvarado L."/>
            <person name="Berlin A."/>
            <person name="Borenstein D."/>
            <person name="Chen Z."/>
            <person name="Engels R."/>
            <person name="Freedman E."/>
            <person name="Gellesch M."/>
            <person name="Goldberg J."/>
            <person name="Griggs A."/>
            <person name="Gujja S."/>
            <person name="Heiman D."/>
            <person name="Hepburn T."/>
            <person name="Howarth C."/>
            <person name="Jen D."/>
            <person name="Larson L."/>
            <person name="Lewis B."/>
            <person name="Mehta T."/>
            <person name="Park D."/>
            <person name="Pearson M."/>
            <person name="Roberts A."/>
            <person name="Saif S."/>
            <person name="Shenoy N."/>
            <person name="Sisk P."/>
            <person name="Stolte C."/>
            <person name="Sykes S."/>
            <person name="Walk T."/>
            <person name="White J."/>
            <person name="Yandava C."/>
            <person name="Burger G."/>
            <person name="Gray M.W."/>
            <person name="Holland P.W.H."/>
            <person name="King N."/>
            <person name="Lang F.B.F."/>
            <person name="Roger A.J."/>
            <person name="Ruiz-Trillo I."/>
            <person name="Lander E."/>
            <person name="Nusbaum C."/>
        </authorList>
    </citation>
    <scope>NUCLEOTIDE SEQUENCE [LARGE SCALE GENOMIC DNA]</scope>
    <source>
        <strain evidence="3">ATCC 38327</strain>
    </source>
</reference>
<feature type="compositionally biased region" description="Basic residues" evidence="1">
    <location>
        <begin position="325"/>
        <end position="335"/>
    </location>
</feature>
<feature type="region of interest" description="Disordered" evidence="1">
    <location>
        <begin position="259"/>
        <end position="335"/>
    </location>
</feature>
<feature type="compositionally biased region" description="Basic residues" evidence="1">
    <location>
        <begin position="99"/>
        <end position="108"/>
    </location>
</feature>
<gene>
    <name evidence="2" type="ORF">AMAG_09702</name>
</gene>
<feature type="compositionally biased region" description="Basic residues" evidence="1">
    <location>
        <begin position="290"/>
        <end position="316"/>
    </location>
</feature>
<dbReference type="VEuPathDB" id="FungiDB:AMAG_09702"/>
<feature type="region of interest" description="Disordered" evidence="1">
    <location>
        <begin position="193"/>
        <end position="229"/>
    </location>
</feature>
<feature type="region of interest" description="Disordered" evidence="1">
    <location>
        <begin position="33"/>
        <end position="60"/>
    </location>
</feature>
<dbReference type="EMBL" id="GG745348">
    <property type="protein sequence ID" value="KNE65721.1"/>
    <property type="molecule type" value="Genomic_DNA"/>
</dbReference>
<dbReference type="AlphaFoldDB" id="A0A0L0ST95"/>
<dbReference type="OrthoDB" id="5594504at2759"/>
<evidence type="ECO:0000313" key="3">
    <source>
        <dbReference type="Proteomes" id="UP000054350"/>
    </source>
</evidence>
<dbReference type="Proteomes" id="UP000054350">
    <property type="component" value="Unassembled WGS sequence"/>
</dbReference>
<name>A0A0L0ST95_ALLM3</name>
<evidence type="ECO:0000256" key="1">
    <source>
        <dbReference type="SAM" id="MobiDB-lite"/>
    </source>
</evidence>
<feature type="compositionally biased region" description="Polar residues" evidence="1">
    <location>
        <begin position="80"/>
        <end position="89"/>
    </location>
</feature>
<protein>
    <submittedName>
        <fullName evidence="2">Uncharacterized protein</fullName>
    </submittedName>
</protein>
<accession>A0A0L0ST95</accession>